<keyword evidence="10" id="KW-1185">Reference proteome</keyword>
<dbReference type="GO" id="GO:0015086">
    <property type="term" value="F:cadmium ion transmembrane transporter activity"/>
    <property type="evidence" value="ECO:0007669"/>
    <property type="project" value="TreeGrafter"/>
</dbReference>
<dbReference type="AlphaFoldDB" id="A0A3Q9FR93"/>
<evidence type="ECO:0000256" key="3">
    <source>
        <dbReference type="ARBA" id="ARBA00022448"/>
    </source>
</evidence>
<feature type="transmembrane region" description="Helical" evidence="7">
    <location>
        <begin position="7"/>
        <end position="28"/>
    </location>
</feature>
<evidence type="ECO:0000256" key="2">
    <source>
        <dbReference type="ARBA" id="ARBA00008114"/>
    </source>
</evidence>
<dbReference type="GO" id="GO:0006882">
    <property type="term" value="P:intracellular zinc ion homeostasis"/>
    <property type="evidence" value="ECO:0007669"/>
    <property type="project" value="TreeGrafter"/>
</dbReference>
<feature type="domain" description="Cation efflux protein transmembrane" evidence="8">
    <location>
        <begin position="11"/>
        <end position="209"/>
    </location>
</feature>
<dbReference type="OrthoDB" id="2388015at2"/>
<keyword evidence="5 7" id="KW-1133">Transmembrane helix</keyword>
<dbReference type="PANTHER" id="PTHR43840">
    <property type="entry name" value="MITOCHONDRIAL METAL TRANSPORTER 1-RELATED"/>
    <property type="match status" value="1"/>
</dbReference>
<dbReference type="EMBL" id="CP034563">
    <property type="protein sequence ID" value="AZQ65243.1"/>
    <property type="molecule type" value="Genomic_DNA"/>
</dbReference>
<feature type="transmembrane region" description="Helical" evidence="7">
    <location>
        <begin position="80"/>
        <end position="102"/>
    </location>
</feature>
<dbReference type="InterPro" id="IPR058533">
    <property type="entry name" value="Cation_efflux_TM"/>
</dbReference>
<keyword evidence="3" id="KW-0813">Transport</keyword>
<accession>A0A3Q9FR93</accession>
<dbReference type="SUPFAM" id="SSF161111">
    <property type="entry name" value="Cation efflux protein transmembrane domain-like"/>
    <property type="match status" value="1"/>
</dbReference>
<dbReference type="KEGG" id="fll:EI427_23810"/>
<dbReference type="Gene3D" id="1.20.1510.10">
    <property type="entry name" value="Cation efflux protein transmembrane domain"/>
    <property type="match status" value="1"/>
</dbReference>
<evidence type="ECO:0000256" key="5">
    <source>
        <dbReference type="ARBA" id="ARBA00022989"/>
    </source>
</evidence>
<keyword evidence="4 7" id="KW-0812">Transmembrane</keyword>
<dbReference type="NCBIfam" id="TIGR01297">
    <property type="entry name" value="CDF"/>
    <property type="match status" value="1"/>
</dbReference>
<dbReference type="GO" id="GO:0015341">
    <property type="term" value="F:zinc efflux antiporter activity"/>
    <property type="evidence" value="ECO:0007669"/>
    <property type="project" value="TreeGrafter"/>
</dbReference>
<reference evidence="9 10" key="1">
    <citation type="submission" date="2018-12" db="EMBL/GenBank/DDBJ databases">
        <title>Flammeovirga pectinis sp. nov., isolated from the gut of the Korean scallop, Patinopecten yessoensis.</title>
        <authorList>
            <person name="Bae J.-W."/>
            <person name="Jeong Y.-S."/>
            <person name="Kang W."/>
        </authorList>
    </citation>
    <scope>NUCLEOTIDE SEQUENCE [LARGE SCALE GENOMIC DNA]</scope>
    <source>
        <strain evidence="9 10">L12M1</strain>
    </source>
</reference>
<feature type="transmembrane region" description="Helical" evidence="7">
    <location>
        <begin position="154"/>
        <end position="171"/>
    </location>
</feature>
<dbReference type="Proteomes" id="UP000267268">
    <property type="component" value="Chromosome 2"/>
</dbReference>
<proteinExistence type="inferred from homology"/>
<dbReference type="InterPro" id="IPR002524">
    <property type="entry name" value="Cation_efflux"/>
</dbReference>
<dbReference type="GO" id="GO:0015093">
    <property type="term" value="F:ferrous iron transmembrane transporter activity"/>
    <property type="evidence" value="ECO:0007669"/>
    <property type="project" value="TreeGrafter"/>
</dbReference>
<comment type="subcellular location">
    <subcellularLocation>
        <location evidence="1">Membrane</location>
        <topology evidence="1">Multi-pass membrane protein</topology>
    </subcellularLocation>
</comment>
<dbReference type="InterPro" id="IPR050291">
    <property type="entry name" value="CDF_Transporter"/>
</dbReference>
<feature type="transmembrane region" description="Helical" evidence="7">
    <location>
        <begin position="40"/>
        <end position="59"/>
    </location>
</feature>
<dbReference type="InterPro" id="IPR027469">
    <property type="entry name" value="Cation_efflux_TMD_sf"/>
</dbReference>
<organism evidence="9 10">
    <name type="scientific">Flammeovirga pectinis</name>
    <dbReference type="NCBI Taxonomy" id="2494373"/>
    <lineage>
        <taxon>Bacteria</taxon>
        <taxon>Pseudomonadati</taxon>
        <taxon>Bacteroidota</taxon>
        <taxon>Cytophagia</taxon>
        <taxon>Cytophagales</taxon>
        <taxon>Flammeovirgaceae</taxon>
        <taxon>Flammeovirga</taxon>
    </lineage>
</organism>
<dbReference type="Pfam" id="PF01545">
    <property type="entry name" value="Cation_efflux"/>
    <property type="match status" value="1"/>
</dbReference>
<evidence type="ECO:0000256" key="7">
    <source>
        <dbReference type="SAM" id="Phobius"/>
    </source>
</evidence>
<sequence length="306" mass="34605">MKITERNIMSISLGANALLALCGMYFGYTAHSSAILIDGMYSTLLTVMSFLSLGVIHLLKKPVSKSHPFGYASYEPLINLFRGLLILMVIIFGTFESVHSIAEGGNIPDFTASMYYFVFCMTGCIIAYFIVLMGSKKIKSPILKVETTNWLMDTLLTAGMGVSFLVASLLKEKYPTLIAYVDPVITIILMLSILKMPYKTIKQSVKELVLMEANEDITDKVHTVFERFDSTDEVKDHHKSITETGREVYILLVVLLNKETKVSKENQLFDTIEKHDHFRAELYKELKDVADSVKLDVAFTYNKKWM</sequence>
<feature type="transmembrane region" description="Helical" evidence="7">
    <location>
        <begin position="177"/>
        <end position="194"/>
    </location>
</feature>
<evidence type="ECO:0000313" key="10">
    <source>
        <dbReference type="Proteomes" id="UP000267268"/>
    </source>
</evidence>
<keyword evidence="6 7" id="KW-0472">Membrane</keyword>
<comment type="similarity">
    <text evidence="2">Belongs to the cation diffusion facilitator (CDF) transporter (TC 2.A.4) family.</text>
</comment>
<dbReference type="GO" id="GO:0005886">
    <property type="term" value="C:plasma membrane"/>
    <property type="evidence" value="ECO:0007669"/>
    <property type="project" value="TreeGrafter"/>
</dbReference>
<protein>
    <submittedName>
        <fullName evidence="9">Cation diffusion facilitator family transporter</fullName>
    </submittedName>
</protein>
<evidence type="ECO:0000256" key="1">
    <source>
        <dbReference type="ARBA" id="ARBA00004141"/>
    </source>
</evidence>
<evidence type="ECO:0000256" key="4">
    <source>
        <dbReference type="ARBA" id="ARBA00022692"/>
    </source>
</evidence>
<name>A0A3Q9FR93_9BACT</name>
<gene>
    <name evidence="9" type="ORF">EI427_23810</name>
</gene>
<dbReference type="RefSeq" id="WP_126619770.1">
    <property type="nucleotide sequence ID" value="NZ_CP034563.1"/>
</dbReference>
<feature type="transmembrane region" description="Helical" evidence="7">
    <location>
        <begin position="114"/>
        <end position="133"/>
    </location>
</feature>
<evidence type="ECO:0000259" key="8">
    <source>
        <dbReference type="Pfam" id="PF01545"/>
    </source>
</evidence>
<dbReference type="PANTHER" id="PTHR43840:SF15">
    <property type="entry name" value="MITOCHONDRIAL METAL TRANSPORTER 1-RELATED"/>
    <property type="match status" value="1"/>
</dbReference>
<evidence type="ECO:0000313" key="9">
    <source>
        <dbReference type="EMBL" id="AZQ65243.1"/>
    </source>
</evidence>
<evidence type="ECO:0000256" key="6">
    <source>
        <dbReference type="ARBA" id="ARBA00023136"/>
    </source>
</evidence>